<proteinExistence type="predicted"/>
<protein>
    <submittedName>
        <fullName evidence="1">Uncharacterized protein</fullName>
    </submittedName>
</protein>
<sequence>LAKGINHFALKTKIYMASLKTGMSTMHAIMNKG</sequence>
<name>A0A5J4PN06_9ZZZZ</name>
<reference evidence="1" key="1">
    <citation type="submission" date="2019-03" db="EMBL/GenBank/DDBJ databases">
        <title>Single cell metagenomics reveals metabolic interactions within the superorganism composed of flagellate Streblomastix strix and complex community of Bacteroidetes bacteria on its surface.</title>
        <authorList>
            <person name="Treitli S.C."/>
            <person name="Kolisko M."/>
            <person name="Husnik F."/>
            <person name="Keeling P."/>
            <person name="Hampl V."/>
        </authorList>
    </citation>
    <scope>NUCLEOTIDE SEQUENCE</scope>
    <source>
        <strain evidence="1">STM</strain>
    </source>
</reference>
<evidence type="ECO:0000313" key="1">
    <source>
        <dbReference type="EMBL" id="KAA6310004.1"/>
    </source>
</evidence>
<dbReference type="EMBL" id="SNRY01007651">
    <property type="protein sequence ID" value="KAA6310004.1"/>
    <property type="molecule type" value="Genomic_DNA"/>
</dbReference>
<dbReference type="AlphaFoldDB" id="A0A5J4PN06"/>
<comment type="caution">
    <text evidence="1">The sequence shown here is derived from an EMBL/GenBank/DDBJ whole genome shotgun (WGS) entry which is preliminary data.</text>
</comment>
<gene>
    <name evidence="1" type="ORF">EZS27_038612</name>
</gene>
<organism evidence="1">
    <name type="scientific">termite gut metagenome</name>
    <dbReference type="NCBI Taxonomy" id="433724"/>
    <lineage>
        <taxon>unclassified sequences</taxon>
        <taxon>metagenomes</taxon>
        <taxon>organismal metagenomes</taxon>
    </lineage>
</organism>
<feature type="non-terminal residue" evidence="1">
    <location>
        <position position="1"/>
    </location>
</feature>
<accession>A0A5J4PN06</accession>